<dbReference type="PANTHER" id="PTHR46825:SF9">
    <property type="entry name" value="BETA-LACTAMASE-RELATED DOMAIN-CONTAINING PROTEIN"/>
    <property type="match status" value="1"/>
</dbReference>
<keyword evidence="4" id="KW-1185">Reference proteome</keyword>
<sequence length="449" mass="49114">MKKILLLVLPLAVGSALAAPDYAAVLDAHHNARFFMGNVVILKDGQPLFEKAVGQASVEFGIPANSQTVYEIGSITKSFTAVAILKLQEQGKLKVTDALSKYLPDFPNGDRITLHHLLTHTSGVTNFTAFPGFLEVQKQNFSQSQIVDLFKDKPLDFEPGDHFSYSNSGFTLLGQVIEKASGMPYQEYIRQNVLQPLKFKDLDFHSRLDLVPNRASGYVLNGASYQVPELHNVEIAGPAGGLYATASELARWLPDLFAGKILNAESIKAFSSPQVNTGAPLPGFEAYGYGVGMGKLFGHPVVSHGGNINGFNAMMAYFPEEKLSIAVLSNLDGISSQDVMVDLARAYFEVPYTLPQNRTFISVPENVLSTYTGTYRTDLPALQLKFRVVKGQLQLEIPEQGIFTLLPETENRFYLSALDVTLTFQKNGDALDVQIQTGGQTLTGKRQSP</sequence>
<proteinExistence type="predicted"/>
<organism evidence="3 4">
    <name type="scientific">Deinococcus roseus</name>
    <dbReference type="NCBI Taxonomy" id="392414"/>
    <lineage>
        <taxon>Bacteria</taxon>
        <taxon>Thermotogati</taxon>
        <taxon>Deinococcota</taxon>
        <taxon>Deinococci</taxon>
        <taxon>Deinococcales</taxon>
        <taxon>Deinococcaceae</taxon>
        <taxon>Deinococcus</taxon>
    </lineage>
</organism>
<keyword evidence="1" id="KW-0732">Signal</keyword>
<dbReference type="Pfam" id="PF00144">
    <property type="entry name" value="Beta-lactamase"/>
    <property type="match status" value="1"/>
</dbReference>
<keyword evidence="3" id="KW-0645">Protease</keyword>
<dbReference type="RefSeq" id="WP_189001519.1">
    <property type="nucleotide sequence ID" value="NZ_BMOD01000003.1"/>
</dbReference>
<feature type="signal peptide" evidence="1">
    <location>
        <begin position="1"/>
        <end position="18"/>
    </location>
</feature>
<dbReference type="InterPro" id="IPR012338">
    <property type="entry name" value="Beta-lactam/transpept-like"/>
</dbReference>
<accession>A0ABQ2CY39</accession>
<evidence type="ECO:0000256" key="1">
    <source>
        <dbReference type="SAM" id="SignalP"/>
    </source>
</evidence>
<dbReference type="InterPro" id="IPR001466">
    <property type="entry name" value="Beta-lactam-related"/>
</dbReference>
<dbReference type="Gene3D" id="3.40.710.10">
    <property type="entry name" value="DD-peptidase/beta-lactamase superfamily"/>
    <property type="match status" value="1"/>
</dbReference>
<dbReference type="PANTHER" id="PTHR46825">
    <property type="entry name" value="D-ALANYL-D-ALANINE-CARBOXYPEPTIDASE/ENDOPEPTIDASE AMPH"/>
    <property type="match status" value="1"/>
</dbReference>
<feature type="domain" description="Beta-lactamase-related" evidence="2">
    <location>
        <begin position="38"/>
        <end position="334"/>
    </location>
</feature>
<dbReference type="Proteomes" id="UP000632222">
    <property type="component" value="Unassembled WGS sequence"/>
</dbReference>
<evidence type="ECO:0000313" key="4">
    <source>
        <dbReference type="Proteomes" id="UP000632222"/>
    </source>
</evidence>
<protein>
    <submittedName>
        <fullName evidence="3">D-Ala-D-Ala carboxypeptidase</fullName>
    </submittedName>
</protein>
<name>A0ABQ2CY39_9DEIO</name>
<feature type="chain" id="PRO_5045083982" evidence="1">
    <location>
        <begin position="19"/>
        <end position="449"/>
    </location>
</feature>
<evidence type="ECO:0000313" key="3">
    <source>
        <dbReference type="EMBL" id="GGJ28070.1"/>
    </source>
</evidence>
<dbReference type="InterPro" id="IPR050491">
    <property type="entry name" value="AmpC-like"/>
</dbReference>
<evidence type="ECO:0000259" key="2">
    <source>
        <dbReference type="Pfam" id="PF00144"/>
    </source>
</evidence>
<reference evidence="4" key="1">
    <citation type="journal article" date="2019" name="Int. J. Syst. Evol. Microbiol.">
        <title>The Global Catalogue of Microorganisms (GCM) 10K type strain sequencing project: providing services to taxonomists for standard genome sequencing and annotation.</title>
        <authorList>
            <consortium name="The Broad Institute Genomics Platform"/>
            <consortium name="The Broad Institute Genome Sequencing Center for Infectious Disease"/>
            <person name="Wu L."/>
            <person name="Ma J."/>
        </authorList>
    </citation>
    <scope>NUCLEOTIDE SEQUENCE [LARGE SCALE GENOMIC DNA]</scope>
    <source>
        <strain evidence="4">JCM 14370</strain>
    </source>
</reference>
<dbReference type="SUPFAM" id="SSF56601">
    <property type="entry name" value="beta-lactamase/transpeptidase-like"/>
    <property type="match status" value="1"/>
</dbReference>
<gene>
    <name evidence="3" type="ORF">GCM10008938_12710</name>
</gene>
<comment type="caution">
    <text evidence="3">The sequence shown here is derived from an EMBL/GenBank/DDBJ whole genome shotgun (WGS) entry which is preliminary data.</text>
</comment>
<keyword evidence="3" id="KW-0121">Carboxypeptidase</keyword>
<dbReference type="GO" id="GO:0004180">
    <property type="term" value="F:carboxypeptidase activity"/>
    <property type="evidence" value="ECO:0007669"/>
    <property type="project" value="UniProtKB-KW"/>
</dbReference>
<keyword evidence="3" id="KW-0378">Hydrolase</keyword>
<dbReference type="EMBL" id="BMOD01000003">
    <property type="protein sequence ID" value="GGJ28070.1"/>
    <property type="molecule type" value="Genomic_DNA"/>
</dbReference>